<dbReference type="GO" id="GO:0003735">
    <property type="term" value="F:structural constituent of ribosome"/>
    <property type="evidence" value="ECO:0007669"/>
    <property type="project" value="InterPro"/>
</dbReference>
<evidence type="ECO:0000259" key="3">
    <source>
        <dbReference type="SMART" id="SM00746"/>
    </source>
</evidence>
<feature type="domain" description="TRASH" evidence="3">
    <location>
        <begin position="6"/>
        <end position="44"/>
    </location>
</feature>
<dbReference type="InterPro" id="IPR000988">
    <property type="entry name" value="Ribosomal_eL24-rel_N"/>
</dbReference>
<comment type="similarity">
    <text evidence="1">Belongs to the eukaryotic ribosomal protein eL24 family.</text>
</comment>
<dbReference type="Gene3D" id="2.30.170.20">
    <property type="entry name" value="Ribosomal protein L24e"/>
    <property type="match status" value="1"/>
</dbReference>
<dbReference type="CDD" id="cd00472">
    <property type="entry name" value="Ribosomal_L24e_L24"/>
    <property type="match status" value="1"/>
</dbReference>
<comment type="caution">
    <text evidence="4">The sequence shown here is derived from an EMBL/GenBank/DDBJ whole genome shotgun (WGS) entry which is preliminary data.</text>
</comment>
<accession>A0A0R0LXS7</accession>
<dbReference type="Proteomes" id="UP000051530">
    <property type="component" value="Unassembled WGS sequence"/>
</dbReference>
<dbReference type="SMART" id="SM00746">
    <property type="entry name" value="TRASH"/>
    <property type="match status" value="1"/>
</dbReference>
<dbReference type="PANTHER" id="PTHR10792">
    <property type="entry name" value="60S RIBOSOMAL PROTEIN L24"/>
    <property type="match status" value="1"/>
</dbReference>
<dbReference type="InterPro" id="IPR038630">
    <property type="entry name" value="L24e/L24_sf"/>
</dbReference>
<name>A0A0R0LXS7_9MICR</name>
<dbReference type="OrthoDB" id="10262490at2759"/>
<dbReference type="GO" id="GO:0042273">
    <property type="term" value="P:ribosomal large subunit biogenesis"/>
    <property type="evidence" value="ECO:0007669"/>
    <property type="project" value="TreeGrafter"/>
</dbReference>
<dbReference type="AlphaFoldDB" id="A0A0R0LXS7"/>
<keyword evidence="4" id="KW-0687">Ribonucleoprotein</keyword>
<keyword evidence="2" id="KW-0690">Ribosome biogenesis</keyword>
<dbReference type="InterPro" id="IPR011017">
    <property type="entry name" value="TRASH_dom"/>
</dbReference>
<dbReference type="GO" id="GO:0005730">
    <property type="term" value="C:nucleolus"/>
    <property type="evidence" value="ECO:0007669"/>
    <property type="project" value="TreeGrafter"/>
</dbReference>
<reference evidence="4 5" key="1">
    <citation type="submission" date="2015-07" db="EMBL/GenBank/DDBJ databases">
        <title>The genome of Pseudoloma neurophilia, a relevant intracellular parasite of the zebrafish.</title>
        <authorList>
            <person name="Ndikumana S."/>
            <person name="Pelin A."/>
            <person name="Sanders J."/>
            <person name="Corradi N."/>
        </authorList>
    </citation>
    <scope>NUCLEOTIDE SEQUENCE [LARGE SCALE GENOMIC DNA]</scope>
    <source>
        <strain evidence="4 5">MK1</strain>
    </source>
</reference>
<sequence>MRIVNCSFCSAPIYPGKGVMLIRNDCSVFKFCRSKCNKAFKRKWHPIKTRWTKAYRNFHNKEKYVQNEASVEAVKYNRELFAKVLNMMPAMAFVESQQRKAEIFKRIMEIKEKNKEIDINILKKHGHLLEPEKVRTFKKEENTENVNHTQNIENLQ</sequence>
<organism evidence="4 5">
    <name type="scientific">Pseudoloma neurophilia</name>
    <dbReference type="NCBI Taxonomy" id="146866"/>
    <lineage>
        <taxon>Eukaryota</taxon>
        <taxon>Fungi</taxon>
        <taxon>Fungi incertae sedis</taxon>
        <taxon>Microsporidia</taxon>
        <taxon>Pseudoloma</taxon>
    </lineage>
</organism>
<keyword evidence="4" id="KW-0689">Ribosomal protein</keyword>
<dbReference type="SUPFAM" id="SSF57716">
    <property type="entry name" value="Glucocorticoid receptor-like (DNA-binding domain)"/>
    <property type="match status" value="1"/>
</dbReference>
<dbReference type="PANTHER" id="PTHR10792:SF8">
    <property type="entry name" value="RIBOSOME BIOGENESIS PROTEIN RLP24-RELATED"/>
    <property type="match status" value="1"/>
</dbReference>
<dbReference type="VEuPathDB" id="MicrosporidiaDB:M153_3750005109"/>
<evidence type="ECO:0000313" key="5">
    <source>
        <dbReference type="Proteomes" id="UP000051530"/>
    </source>
</evidence>
<dbReference type="Pfam" id="PF01246">
    <property type="entry name" value="Ribosomal_L24e"/>
    <property type="match status" value="1"/>
</dbReference>
<protein>
    <submittedName>
        <fullName evidence="4">Putative Ribosomal protein</fullName>
    </submittedName>
</protein>
<dbReference type="FunFam" id="2.30.170.20:FF:000001">
    <property type="entry name" value="probable ribosome biogenesis protein RLP24"/>
    <property type="match status" value="1"/>
</dbReference>
<proteinExistence type="inferred from homology"/>
<evidence type="ECO:0000256" key="2">
    <source>
        <dbReference type="ARBA" id="ARBA00022517"/>
    </source>
</evidence>
<evidence type="ECO:0000256" key="1">
    <source>
        <dbReference type="ARBA" id="ARBA00005647"/>
    </source>
</evidence>
<dbReference type="GO" id="GO:0005840">
    <property type="term" value="C:ribosome"/>
    <property type="evidence" value="ECO:0007669"/>
    <property type="project" value="UniProtKB-KW"/>
</dbReference>
<gene>
    <name evidence="4" type="ORF">M153_3750005109</name>
</gene>
<dbReference type="InterPro" id="IPR056366">
    <property type="entry name" value="Ribosomal_eL24"/>
</dbReference>
<evidence type="ECO:0000313" key="4">
    <source>
        <dbReference type="EMBL" id="KRH94130.1"/>
    </source>
</evidence>
<dbReference type="EMBL" id="LGUB01000133">
    <property type="protein sequence ID" value="KRH94130.1"/>
    <property type="molecule type" value="Genomic_DNA"/>
</dbReference>
<keyword evidence="5" id="KW-1185">Reference proteome</keyword>